<feature type="region of interest" description="Disordered" evidence="1">
    <location>
        <begin position="591"/>
        <end position="631"/>
    </location>
</feature>
<feature type="compositionally biased region" description="Acidic residues" evidence="1">
    <location>
        <begin position="277"/>
        <end position="289"/>
    </location>
</feature>
<gene>
    <name evidence="2" type="primary">NCAS0C02680</name>
    <name evidence="2" type="ordered locus">NCAS_0C02680</name>
</gene>
<feature type="compositionally biased region" description="Polar residues" evidence="1">
    <location>
        <begin position="507"/>
        <end position="530"/>
    </location>
</feature>
<dbReference type="EMBL" id="HE576754">
    <property type="protein sequence ID" value="CCC69258.1"/>
    <property type="molecule type" value="Genomic_DNA"/>
</dbReference>
<feature type="compositionally biased region" description="Low complexity" evidence="1">
    <location>
        <begin position="398"/>
        <end position="410"/>
    </location>
</feature>
<dbReference type="AlphaFoldDB" id="G0VCP8"/>
<dbReference type="Proteomes" id="UP000001640">
    <property type="component" value="Chromosome 3"/>
</dbReference>
<feature type="compositionally biased region" description="Polar residues" evidence="1">
    <location>
        <begin position="419"/>
        <end position="454"/>
    </location>
</feature>
<dbReference type="InParanoid" id="G0VCP8"/>
<dbReference type="RefSeq" id="XP_003675624.1">
    <property type="nucleotide sequence ID" value="XM_003675576.1"/>
</dbReference>
<feature type="compositionally biased region" description="Acidic residues" evidence="1">
    <location>
        <begin position="376"/>
        <end position="385"/>
    </location>
</feature>
<feature type="compositionally biased region" description="Polar residues" evidence="1">
    <location>
        <begin position="74"/>
        <end position="83"/>
    </location>
</feature>
<evidence type="ECO:0000313" key="2">
    <source>
        <dbReference type="EMBL" id="CCC69258.1"/>
    </source>
</evidence>
<dbReference type="GeneID" id="96902841"/>
<dbReference type="OrthoDB" id="4069015at2759"/>
<evidence type="ECO:0000313" key="3">
    <source>
        <dbReference type="Proteomes" id="UP000001640"/>
    </source>
</evidence>
<reference key="2">
    <citation type="submission" date="2011-08" db="EMBL/GenBank/DDBJ databases">
        <title>Genome sequence of Naumovozyma castellii.</title>
        <authorList>
            <person name="Gordon J.L."/>
            <person name="Armisen D."/>
            <person name="Proux-Wera E."/>
            <person name="OhEigeartaigh S.S."/>
            <person name="Byrne K.P."/>
            <person name="Wolfe K.H."/>
        </authorList>
    </citation>
    <scope>NUCLEOTIDE SEQUENCE</scope>
    <source>
        <strain>Type strain:CBS 4309</strain>
    </source>
</reference>
<feature type="compositionally biased region" description="Low complexity" evidence="1">
    <location>
        <begin position="859"/>
        <end position="871"/>
    </location>
</feature>
<feature type="compositionally biased region" description="Polar residues" evidence="1">
    <location>
        <begin position="844"/>
        <end position="858"/>
    </location>
</feature>
<evidence type="ECO:0000256" key="1">
    <source>
        <dbReference type="SAM" id="MobiDB-lite"/>
    </source>
</evidence>
<feature type="compositionally biased region" description="Polar residues" evidence="1">
    <location>
        <begin position="155"/>
        <end position="167"/>
    </location>
</feature>
<feature type="compositionally biased region" description="Low complexity" evidence="1">
    <location>
        <begin position="55"/>
        <end position="65"/>
    </location>
</feature>
<organism evidence="2 3">
    <name type="scientific">Naumovozyma castellii</name>
    <name type="common">Yeast</name>
    <name type="synonym">Saccharomyces castellii</name>
    <dbReference type="NCBI Taxonomy" id="27288"/>
    <lineage>
        <taxon>Eukaryota</taxon>
        <taxon>Fungi</taxon>
        <taxon>Dikarya</taxon>
        <taxon>Ascomycota</taxon>
        <taxon>Saccharomycotina</taxon>
        <taxon>Saccharomycetes</taxon>
        <taxon>Saccharomycetales</taxon>
        <taxon>Saccharomycetaceae</taxon>
        <taxon>Naumovozyma</taxon>
    </lineage>
</organism>
<feature type="compositionally biased region" description="Low complexity" evidence="1">
    <location>
        <begin position="934"/>
        <end position="945"/>
    </location>
</feature>
<dbReference type="FunCoup" id="G0VCP8">
    <property type="interactions" value="81"/>
</dbReference>
<accession>G0VCP8</accession>
<dbReference type="KEGG" id="ncs:NCAS_0C02680"/>
<feature type="region of interest" description="Disordered" evidence="1">
    <location>
        <begin position="24"/>
        <end position="178"/>
    </location>
</feature>
<feature type="compositionally biased region" description="Polar residues" evidence="1">
    <location>
        <begin position="44"/>
        <end position="54"/>
    </location>
</feature>
<feature type="compositionally biased region" description="Basic residues" evidence="1">
    <location>
        <begin position="946"/>
        <end position="959"/>
    </location>
</feature>
<feature type="compositionally biased region" description="Polar residues" evidence="1">
    <location>
        <begin position="731"/>
        <end position="747"/>
    </location>
</feature>
<keyword evidence="3" id="KW-1185">Reference proteome</keyword>
<dbReference type="OMA" id="DSHGIVE"/>
<protein>
    <submittedName>
        <fullName evidence="2">Uncharacterized protein</fullName>
    </submittedName>
</protein>
<feature type="region of interest" description="Disordered" evidence="1">
    <location>
        <begin position="843"/>
        <end position="959"/>
    </location>
</feature>
<feature type="region of interest" description="Disordered" evidence="1">
    <location>
        <begin position="705"/>
        <end position="765"/>
    </location>
</feature>
<feature type="region of interest" description="Disordered" evidence="1">
    <location>
        <begin position="315"/>
        <end position="542"/>
    </location>
</feature>
<feature type="compositionally biased region" description="Polar residues" evidence="1">
    <location>
        <begin position="336"/>
        <end position="361"/>
    </location>
</feature>
<dbReference type="HOGENOM" id="CLU_307975_0_0_1"/>
<dbReference type="eggNOG" id="ENOG502RZHH">
    <property type="taxonomic scope" value="Eukaryota"/>
</dbReference>
<name>G0VCP8_NAUCA</name>
<feature type="compositionally biased region" description="Low complexity" evidence="1">
    <location>
        <begin position="100"/>
        <end position="114"/>
    </location>
</feature>
<proteinExistence type="predicted"/>
<reference evidence="2 3" key="1">
    <citation type="journal article" date="2011" name="Proc. Natl. Acad. Sci. U.S.A.">
        <title>Evolutionary erosion of yeast sex chromosomes by mating-type switching accidents.</title>
        <authorList>
            <person name="Gordon J.L."/>
            <person name="Armisen D."/>
            <person name="Proux-Wera E."/>
            <person name="Oheigeartaigh S.S."/>
            <person name="Byrne K.P."/>
            <person name="Wolfe K.H."/>
        </authorList>
    </citation>
    <scope>NUCLEOTIDE SEQUENCE [LARGE SCALE GENOMIC DNA]</scope>
    <source>
        <strain evidence="3">ATCC 76901 / BCRC 22586 / CBS 4309 / NBRC 1992 / NRRL Y-12630</strain>
    </source>
</reference>
<sequence length="959" mass="106214">MVFGLSKRETRVPDLSRYDYYYANKKPDYNKSPQLSTDAAWAAQNRTSSLSRVNAPQAAATQPKPQQHRRRRASQISYSSSPAQRRVSAPVAKQRAPVKRQSQQQQQQQYRSYSLASHDGVHRTKTTHTKQATTGAVAAKRKANSITIASHKPPASNSRTNSITVQTKKIKDPQGRTASFTRQTRRIVDGYEVIETSTITRTKLPASAQDNADLVALPPHQNHFDQFSDNFMTLESEGDEEPIIDTVSGDEEVVDRNNVPITADDLDEFPLEDEIIDEEDEEEEEEGNDEPISAKAEEFISKNFVYDTRNPYLDDMGTNDTVNEPSTPELHHPYSTFKSHTQKSPTSTSLVPLEQESSLSKFSDALDHIPVTGSLPEEEEQEEEYVAPPVIRVKKPRGSSIGSNSVPSSPRKVPKKVSTRTLQKKASSPQPSARSNLSKNTTMTKQRQSHSQQPKPAKKKPMTEEEMYAKALEIATINVFGKNTPVPLSTRTSERKSNMGQRMSLRDQPSTTIGSEPMNNTSHGTSDTSVPSPPTKSHKTFGGSFFHREKIQPIVEKEAAVTEPVQAPEENNSLAMTKVVPPVVVPSSIPSDTPITVPQSPSPTTSGISEEVVDKQISSPDKTKSHKNKGFRNSFFHKEKVFTPIIEDPPVAKPFEIDDDSMPVLPVTPVEEPQSTLVVANSSNNIKPKKKKMTDEEMYASALKISEERSKNAKGIMGTASSTSHEDENHSSMQTTPLTITPPTSQETVDHQLHQPSKPVQKKKLKSFMDKVVQFSTENTGYQPSPKEKERLKMEEANQLKQQVSHEPVQQDASVMMRRPSINSHRGASTTLPIEYPLYHPSENKSVSSFERGQNHHPTASTTLATQTTLSHTKDIESATSFGRRKSTTATTTSSSHKGLGAFGIHKNKSPSAGHHQEHHTPVVTKLKNVHPPSSTDNTSTTASTTKKRGFFSKLFGRH</sequence>
<feature type="region of interest" description="Disordered" evidence="1">
    <location>
        <begin position="277"/>
        <end position="299"/>
    </location>
</feature>